<dbReference type="InterPro" id="IPR045325">
    <property type="entry name" value="TMEM70/TMEM186/TMEM223"/>
</dbReference>
<name>A0A409V8V3_9AGAR</name>
<proteinExistence type="predicted"/>
<dbReference type="InParanoid" id="A0A409V8V3"/>
<dbReference type="PANTHER" id="PTHR13281:SF0">
    <property type="entry name" value="TRANSMEMBRANE PROTEIN 70, MITOCHONDRIAL"/>
    <property type="match status" value="1"/>
</dbReference>
<dbReference type="PANTHER" id="PTHR13281">
    <property type="entry name" value="TRANSMEMBRANE PROTEIN 70, MITOCHONDRIAL"/>
    <property type="match status" value="1"/>
</dbReference>
<keyword evidence="1" id="KW-0472">Membrane</keyword>
<comment type="caution">
    <text evidence="2">The sequence shown here is derived from an EMBL/GenBank/DDBJ whole genome shotgun (WGS) entry which is preliminary data.</text>
</comment>
<evidence type="ECO:0000313" key="2">
    <source>
        <dbReference type="EMBL" id="PPQ63041.1"/>
    </source>
</evidence>
<gene>
    <name evidence="2" type="ORF">CVT24_005987</name>
</gene>
<keyword evidence="1" id="KW-1133">Transmembrane helix</keyword>
<keyword evidence="3" id="KW-1185">Reference proteome</keyword>
<dbReference type="Pfam" id="PF06979">
    <property type="entry name" value="TMEM70"/>
    <property type="match status" value="1"/>
</dbReference>
<accession>A0A409V8V3</accession>
<organism evidence="2 3">
    <name type="scientific">Panaeolus cyanescens</name>
    <dbReference type="NCBI Taxonomy" id="181874"/>
    <lineage>
        <taxon>Eukaryota</taxon>
        <taxon>Fungi</taxon>
        <taxon>Dikarya</taxon>
        <taxon>Basidiomycota</taxon>
        <taxon>Agaricomycotina</taxon>
        <taxon>Agaricomycetes</taxon>
        <taxon>Agaricomycetidae</taxon>
        <taxon>Agaricales</taxon>
        <taxon>Agaricineae</taxon>
        <taxon>Galeropsidaceae</taxon>
        <taxon>Panaeolus</taxon>
    </lineage>
</organism>
<sequence>MLALSTSRTTCKVIVGNSKRLYSSRPPALILRSGFTLSYHPSLQYSRSLSTSTSLKSSDALSKTIETQETVTASGDSTYEGPLAQTFRRLKLFSLASFGLSSALAPFMFIVESGLPPSARFALAGIALGTSGLSTGLVAWCAKPYVNKMYTHRPDAPGAAEELELITSDLFLRPITTKVYDPSFLIETRRPLARWELAPQIVLTASRAQEAGINVHPTPGSEETVAETRNQAGDVLGRWIVKWGENGHGVCHEAGRVNRYFNVHEELLQ</sequence>
<dbReference type="EMBL" id="NHTK01006133">
    <property type="protein sequence ID" value="PPQ63041.1"/>
    <property type="molecule type" value="Genomic_DNA"/>
</dbReference>
<reference evidence="2 3" key="1">
    <citation type="journal article" date="2018" name="Evol. Lett.">
        <title>Horizontal gene cluster transfer increased hallucinogenic mushroom diversity.</title>
        <authorList>
            <person name="Reynolds H.T."/>
            <person name="Vijayakumar V."/>
            <person name="Gluck-Thaler E."/>
            <person name="Korotkin H.B."/>
            <person name="Matheny P.B."/>
            <person name="Slot J.C."/>
        </authorList>
    </citation>
    <scope>NUCLEOTIDE SEQUENCE [LARGE SCALE GENOMIC DNA]</scope>
    <source>
        <strain evidence="2 3">2629</strain>
    </source>
</reference>
<feature type="transmembrane region" description="Helical" evidence="1">
    <location>
        <begin position="92"/>
        <end position="110"/>
    </location>
</feature>
<dbReference type="Proteomes" id="UP000284842">
    <property type="component" value="Unassembled WGS sequence"/>
</dbReference>
<dbReference type="AlphaFoldDB" id="A0A409V8V3"/>
<protein>
    <submittedName>
        <fullName evidence="2">Uncharacterized protein</fullName>
    </submittedName>
</protein>
<evidence type="ECO:0000313" key="3">
    <source>
        <dbReference type="Proteomes" id="UP000284842"/>
    </source>
</evidence>
<keyword evidence="1" id="KW-0812">Transmembrane</keyword>
<dbReference type="InterPro" id="IPR009724">
    <property type="entry name" value="TMEM70"/>
</dbReference>
<dbReference type="GO" id="GO:0033615">
    <property type="term" value="P:mitochondrial proton-transporting ATP synthase complex assembly"/>
    <property type="evidence" value="ECO:0007669"/>
    <property type="project" value="TreeGrafter"/>
</dbReference>
<feature type="transmembrane region" description="Helical" evidence="1">
    <location>
        <begin position="122"/>
        <end position="142"/>
    </location>
</feature>
<dbReference type="GO" id="GO:0031966">
    <property type="term" value="C:mitochondrial membrane"/>
    <property type="evidence" value="ECO:0007669"/>
    <property type="project" value="TreeGrafter"/>
</dbReference>
<evidence type="ECO:0000256" key="1">
    <source>
        <dbReference type="SAM" id="Phobius"/>
    </source>
</evidence>
<dbReference type="OrthoDB" id="5386199at2759"/>